<dbReference type="InterPro" id="IPR027417">
    <property type="entry name" value="P-loop_NTPase"/>
</dbReference>
<dbReference type="PROSITE" id="PS50052">
    <property type="entry name" value="GUANYLATE_KINASE_2"/>
    <property type="match status" value="1"/>
</dbReference>
<dbReference type="InterPro" id="IPR020590">
    <property type="entry name" value="Guanylate_kinase_CS"/>
</dbReference>
<feature type="binding site" evidence="9">
    <location>
        <begin position="17"/>
        <end position="24"/>
    </location>
    <ligand>
        <name>ATP</name>
        <dbReference type="ChEBI" id="CHEBI:30616"/>
    </ligand>
</feature>
<evidence type="ECO:0000256" key="6">
    <source>
        <dbReference type="ARBA" id="ARBA00022777"/>
    </source>
</evidence>
<protein>
    <recommendedName>
        <fullName evidence="3 9">Guanylate kinase</fullName>
        <ecNumber evidence="2 9">2.7.4.8</ecNumber>
    </recommendedName>
    <alternativeName>
        <fullName evidence="8 9">GMP kinase</fullName>
    </alternativeName>
</protein>
<dbReference type="CDD" id="cd00071">
    <property type="entry name" value="GMPK"/>
    <property type="match status" value="1"/>
</dbReference>
<feature type="domain" description="Guanylate kinase-like" evidence="10">
    <location>
        <begin position="10"/>
        <end position="188"/>
    </location>
</feature>
<dbReference type="Proteomes" id="UP000242502">
    <property type="component" value="Unassembled WGS sequence"/>
</dbReference>
<comment type="catalytic activity">
    <reaction evidence="9">
        <text>GMP + ATP = GDP + ADP</text>
        <dbReference type="Rhea" id="RHEA:20780"/>
        <dbReference type="ChEBI" id="CHEBI:30616"/>
        <dbReference type="ChEBI" id="CHEBI:58115"/>
        <dbReference type="ChEBI" id="CHEBI:58189"/>
        <dbReference type="ChEBI" id="CHEBI:456216"/>
        <dbReference type="EC" id="2.7.4.8"/>
    </reaction>
</comment>
<comment type="similarity">
    <text evidence="1 9">Belongs to the guanylate kinase family.</text>
</comment>
<dbReference type="NCBIfam" id="TIGR03263">
    <property type="entry name" value="guanyl_kin"/>
    <property type="match status" value="1"/>
</dbReference>
<evidence type="ECO:0000256" key="8">
    <source>
        <dbReference type="ARBA" id="ARBA00030128"/>
    </source>
</evidence>
<dbReference type="Gene3D" id="3.40.50.300">
    <property type="entry name" value="P-loop containing nucleotide triphosphate hydrolases"/>
    <property type="match status" value="1"/>
</dbReference>
<dbReference type="PANTHER" id="PTHR23117">
    <property type="entry name" value="GUANYLATE KINASE-RELATED"/>
    <property type="match status" value="1"/>
</dbReference>
<name>A0A1D2QLN2_9GAMM</name>
<evidence type="ECO:0000256" key="5">
    <source>
        <dbReference type="ARBA" id="ARBA00022741"/>
    </source>
</evidence>
<keyword evidence="7 9" id="KW-0067">ATP-binding</keyword>
<organism evidence="11 12">
    <name type="scientific">Candidatus Endobugula sertula</name>
    <name type="common">Bugula neritina bacterial symbiont</name>
    <dbReference type="NCBI Taxonomy" id="62101"/>
    <lineage>
        <taxon>Bacteria</taxon>
        <taxon>Pseudomonadati</taxon>
        <taxon>Pseudomonadota</taxon>
        <taxon>Gammaproteobacteria</taxon>
        <taxon>Cellvibrionales</taxon>
        <taxon>Cellvibrionaceae</taxon>
        <taxon>Candidatus Endobugula</taxon>
    </lineage>
</organism>
<reference evidence="11 12" key="1">
    <citation type="journal article" date="2016" name="Appl. Environ. Microbiol.">
        <title>Lack of Overt Genome Reduction in the Bryostatin-Producing Bryozoan Symbiont "Candidatus Endobugula sertula".</title>
        <authorList>
            <person name="Miller I.J."/>
            <person name="Vanee N."/>
            <person name="Fong S.S."/>
            <person name="Lim-Fong G.E."/>
            <person name="Kwan J.C."/>
        </authorList>
    </citation>
    <scope>NUCLEOTIDE SEQUENCE [LARGE SCALE GENOMIC DNA]</scope>
    <source>
        <strain evidence="11">AB1-4</strain>
    </source>
</reference>
<evidence type="ECO:0000256" key="7">
    <source>
        <dbReference type="ARBA" id="ARBA00022840"/>
    </source>
</evidence>
<evidence type="ECO:0000313" key="11">
    <source>
        <dbReference type="EMBL" id="ODS22474.1"/>
    </source>
</evidence>
<evidence type="ECO:0000256" key="9">
    <source>
        <dbReference type="HAMAP-Rule" id="MF_00328"/>
    </source>
</evidence>
<evidence type="ECO:0000313" key="12">
    <source>
        <dbReference type="Proteomes" id="UP000242502"/>
    </source>
</evidence>
<evidence type="ECO:0000256" key="3">
    <source>
        <dbReference type="ARBA" id="ARBA00016296"/>
    </source>
</evidence>
<dbReference type="FunFam" id="3.30.63.10:FF:000002">
    <property type="entry name" value="Guanylate kinase 1"/>
    <property type="match status" value="1"/>
</dbReference>
<keyword evidence="5 9" id="KW-0547">Nucleotide-binding</keyword>
<gene>
    <name evidence="9" type="primary">gmk</name>
    <name evidence="11" type="ORF">AB835_13995</name>
</gene>
<proteinExistence type="inferred from homology"/>
<keyword evidence="4 9" id="KW-0808">Transferase</keyword>
<dbReference type="AlphaFoldDB" id="A0A1D2QLN2"/>
<dbReference type="HAMAP" id="MF_00328">
    <property type="entry name" value="Guanylate_kinase"/>
    <property type="match status" value="1"/>
</dbReference>
<dbReference type="PROSITE" id="PS00856">
    <property type="entry name" value="GUANYLATE_KINASE_1"/>
    <property type="match status" value="1"/>
</dbReference>
<dbReference type="GO" id="GO:0004385">
    <property type="term" value="F:GMP kinase activity"/>
    <property type="evidence" value="ECO:0007669"/>
    <property type="project" value="UniProtKB-UniRule"/>
</dbReference>
<dbReference type="STRING" id="62101.AB835_13995"/>
<comment type="subcellular location">
    <subcellularLocation>
        <location evidence="9">Cytoplasm</location>
    </subcellularLocation>
</comment>
<accession>A0A1D2QLN2</accession>
<dbReference type="Pfam" id="PF00625">
    <property type="entry name" value="Guanylate_kin"/>
    <property type="match status" value="1"/>
</dbReference>
<comment type="function">
    <text evidence="9">Essential for recycling GMP and indirectly, cGMP.</text>
</comment>
<keyword evidence="9" id="KW-0963">Cytoplasm</keyword>
<dbReference type="EC" id="2.7.4.8" evidence="2 9"/>
<dbReference type="GO" id="GO:0005524">
    <property type="term" value="F:ATP binding"/>
    <property type="evidence" value="ECO:0007669"/>
    <property type="project" value="UniProtKB-UniRule"/>
</dbReference>
<keyword evidence="6 9" id="KW-0418">Kinase</keyword>
<dbReference type="SUPFAM" id="SSF52540">
    <property type="entry name" value="P-loop containing nucleoside triphosphate hydrolases"/>
    <property type="match status" value="1"/>
</dbReference>
<dbReference type="EMBL" id="MDLC01000076">
    <property type="protein sequence ID" value="ODS22474.1"/>
    <property type="molecule type" value="Genomic_DNA"/>
</dbReference>
<dbReference type="InterPro" id="IPR008144">
    <property type="entry name" value="Guanylate_kin-like_dom"/>
</dbReference>
<dbReference type="InterPro" id="IPR017665">
    <property type="entry name" value="Guanylate_kinase"/>
</dbReference>
<evidence type="ECO:0000259" key="10">
    <source>
        <dbReference type="PROSITE" id="PS50052"/>
    </source>
</evidence>
<dbReference type="InterPro" id="IPR008145">
    <property type="entry name" value="GK/Ca_channel_bsu"/>
</dbReference>
<comment type="caution">
    <text evidence="11">The sequence shown here is derived from an EMBL/GenBank/DDBJ whole genome shotgun (WGS) entry which is preliminary data.</text>
</comment>
<sequence length="210" mass="23756">MNASNTHSGGTLFTVSAPSGAGKTSLVNALLARDKHIKASVSHTTRAMRPGEADGVDYYFVNVETFESKIRQGKFLEYARVFENYYGTSTAWVEKTLQSGTDVILEIDWQGAHQVHQLMPHAQGIFILPPSRQALYERLRGRGQDNNDVIEQRMQEAISEMSHYSDSQWLIVNDNFEQALGELWGVVNTLRLGTQKQQQRYQHLLQDLLT</sequence>
<dbReference type="GO" id="GO:0005829">
    <property type="term" value="C:cytosol"/>
    <property type="evidence" value="ECO:0007669"/>
    <property type="project" value="TreeGrafter"/>
</dbReference>
<dbReference type="PANTHER" id="PTHR23117:SF13">
    <property type="entry name" value="GUANYLATE KINASE"/>
    <property type="match status" value="1"/>
</dbReference>
<evidence type="ECO:0000256" key="2">
    <source>
        <dbReference type="ARBA" id="ARBA00012961"/>
    </source>
</evidence>
<dbReference type="SMART" id="SM00072">
    <property type="entry name" value="GuKc"/>
    <property type="match status" value="1"/>
</dbReference>
<evidence type="ECO:0000256" key="1">
    <source>
        <dbReference type="ARBA" id="ARBA00005790"/>
    </source>
</evidence>
<dbReference type="Gene3D" id="3.30.63.10">
    <property type="entry name" value="Guanylate Kinase phosphate binding domain"/>
    <property type="match status" value="1"/>
</dbReference>
<evidence type="ECO:0000256" key="4">
    <source>
        <dbReference type="ARBA" id="ARBA00022679"/>
    </source>
</evidence>